<feature type="transmembrane region" description="Helical" evidence="1">
    <location>
        <begin position="716"/>
        <end position="739"/>
    </location>
</feature>
<keyword evidence="1" id="KW-1133">Transmembrane helix</keyword>
<dbReference type="InterPro" id="IPR029063">
    <property type="entry name" value="SAM-dependent_MTases_sf"/>
</dbReference>
<feature type="transmembrane region" description="Helical" evidence="1">
    <location>
        <begin position="655"/>
        <end position="676"/>
    </location>
</feature>
<dbReference type="RefSeq" id="WP_207526817.1">
    <property type="nucleotide sequence ID" value="NZ_CP071518.1"/>
</dbReference>
<feature type="transmembrane region" description="Helical" evidence="1">
    <location>
        <begin position="627"/>
        <end position="649"/>
    </location>
</feature>
<feature type="transmembrane region" description="Helical" evidence="1">
    <location>
        <begin position="200"/>
        <end position="219"/>
    </location>
</feature>
<dbReference type="KEGG" id="lsf:I8J32_005700"/>
<reference evidence="2 3" key="1">
    <citation type="submission" date="2021-03" db="EMBL/GenBank/DDBJ databases">
        <title>Lysobacter sp. nov. isolated from soil of gangwondo yeongwol, south Korea.</title>
        <authorList>
            <person name="Kim K.R."/>
            <person name="Kim K.H."/>
            <person name="Jeon C.O."/>
        </authorList>
    </citation>
    <scope>NUCLEOTIDE SEQUENCE [LARGE SCALE GENOMIC DNA]</scope>
    <source>
        <strain evidence="2 3">R19</strain>
    </source>
</reference>
<sequence length="816" mass="86037">MQAHATPALPTTRLVVAIALVSAGALAYQLLLMRWLAIAHWYPFAAMIIRLALLGHGASGTWLSLQRTRAQARFHAWFPACALAFAASAVAVLPLAARIPFNGLELVWNARQLLWLGALYLLLALPFFFAAGCFGLAFAGHGERIPRLYGADLLGAGAGALLGLGLMWRPLSQALALAAACGALAALMTLPSVRSRKRWLIATSGVLAGVLLAAGSGLLEPPVNAWKGQSRTLLLPQARVITQSDSPYGRLTVVESPRVPLRHQVGLSLANTREPAPQLAVFVDGDAMWTITRAAPPDRLDYVDRTLAALPYRLVPAPRVLVMGAGGGTDLRLAKRHRARSIDLVDADARRLRWQCERLVAYAGALCDGVRTHARGPRAFVRGQPGRFDLIVLAGEESMTGSSAGVQAASEQFALTREAVGEYLHALAPGGMLVVTRLRKQPPRDELKLWATLVAGLRDRGGAAPAAHLLALRGWDASLMLATRDPLTPRQYRAARGFAAANGFELLPARAPMAAAKTGDTPDDLAAGLRALLTPQADAFVTRYRFAIAPATDDTPYFGDFFRWRSLPELWRLREAGGAVLLDSGYLLLCAALVQAVLLALALVLLPLRLRDLASARAGLPRWRVAMYFIGLGLAFLVIEIACLSRLALLVGHGLVATAVGLGGFLVFAGLGSLAAPRAGTPARAVAAIALGVLWHVATAALVALVAPASPLGLRAAAALVSIAPLAFAMGMPFPLGLARLARQAPALVPWAWALNGFASVVAAIAALLLAMAVGLQATLGFALALYLVAAWVWPASDDAPPPAPRSADRSAGADE</sequence>
<dbReference type="GO" id="GO:0032259">
    <property type="term" value="P:methylation"/>
    <property type="evidence" value="ECO:0007669"/>
    <property type="project" value="UniProtKB-KW"/>
</dbReference>
<feature type="transmembrane region" description="Helical" evidence="1">
    <location>
        <begin position="751"/>
        <end position="774"/>
    </location>
</feature>
<dbReference type="EMBL" id="CP071518">
    <property type="protein sequence ID" value="QSX79357.1"/>
    <property type="molecule type" value="Genomic_DNA"/>
</dbReference>
<feature type="transmembrane region" description="Helical" evidence="1">
    <location>
        <begin position="113"/>
        <end position="137"/>
    </location>
</feature>
<keyword evidence="2" id="KW-0489">Methyltransferase</keyword>
<dbReference type="AlphaFoldDB" id="A0A975AT23"/>
<feature type="transmembrane region" description="Helical" evidence="1">
    <location>
        <begin position="174"/>
        <end position="193"/>
    </location>
</feature>
<proteinExistence type="predicted"/>
<feature type="transmembrane region" description="Helical" evidence="1">
    <location>
        <begin position="12"/>
        <end position="32"/>
    </location>
</feature>
<dbReference type="SUPFAM" id="SSF53335">
    <property type="entry name" value="S-adenosyl-L-methionine-dependent methyltransferases"/>
    <property type="match status" value="1"/>
</dbReference>
<name>A0A975AT23_9GAMM</name>
<feature type="transmembrane region" description="Helical" evidence="1">
    <location>
        <begin position="780"/>
        <end position="797"/>
    </location>
</feature>
<feature type="transmembrane region" description="Helical" evidence="1">
    <location>
        <begin position="77"/>
        <end position="101"/>
    </location>
</feature>
<evidence type="ECO:0000313" key="2">
    <source>
        <dbReference type="EMBL" id="QSX79357.1"/>
    </source>
</evidence>
<organism evidence="2 3">
    <name type="scientific">Agrilutibacter solisilvae</name>
    <dbReference type="NCBI Taxonomy" id="2763317"/>
    <lineage>
        <taxon>Bacteria</taxon>
        <taxon>Pseudomonadati</taxon>
        <taxon>Pseudomonadota</taxon>
        <taxon>Gammaproteobacteria</taxon>
        <taxon>Lysobacterales</taxon>
        <taxon>Lysobacteraceae</taxon>
        <taxon>Agrilutibacter</taxon>
    </lineage>
</organism>
<evidence type="ECO:0000313" key="3">
    <source>
        <dbReference type="Proteomes" id="UP000639274"/>
    </source>
</evidence>
<protein>
    <submittedName>
        <fullName evidence="2">Class I SAM-dependent methyltransferase</fullName>
    </submittedName>
</protein>
<gene>
    <name evidence="2" type="ORF">I8J32_005700</name>
</gene>
<keyword evidence="1" id="KW-0812">Transmembrane</keyword>
<feature type="transmembrane region" description="Helical" evidence="1">
    <location>
        <begin position="149"/>
        <end position="168"/>
    </location>
</feature>
<evidence type="ECO:0000256" key="1">
    <source>
        <dbReference type="SAM" id="Phobius"/>
    </source>
</evidence>
<feature type="transmembrane region" description="Helical" evidence="1">
    <location>
        <begin position="688"/>
        <end position="710"/>
    </location>
</feature>
<feature type="transmembrane region" description="Helical" evidence="1">
    <location>
        <begin position="586"/>
        <end position="606"/>
    </location>
</feature>
<dbReference type="CDD" id="cd02440">
    <property type="entry name" value="AdoMet_MTases"/>
    <property type="match status" value="1"/>
</dbReference>
<dbReference type="Proteomes" id="UP000639274">
    <property type="component" value="Chromosome"/>
</dbReference>
<dbReference type="Gene3D" id="3.40.50.150">
    <property type="entry name" value="Vaccinia Virus protein VP39"/>
    <property type="match status" value="1"/>
</dbReference>
<keyword evidence="3" id="KW-1185">Reference proteome</keyword>
<accession>A0A975AT23</accession>
<keyword evidence="2" id="KW-0808">Transferase</keyword>
<dbReference type="GO" id="GO:0008168">
    <property type="term" value="F:methyltransferase activity"/>
    <property type="evidence" value="ECO:0007669"/>
    <property type="project" value="UniProtKB-KW"/>
</dbReference>
<keyword evidence="1" id="KW-0472">Membrane</keyword>